<dbReference type="InterPro" id="IPR036640">
    <property type="entry name" value="ABC1_TM_sf"/>
</dbReference>
<dbReference type="SMART" id="SM00382">
    <property type="entry name" value="AAA"/>
    <property type="match status" value="1"/>
</dbReference>
<keyword evidence="7 15" id="KW-0067">ATP-binding</keyword>
<keyword evidence="4" id="KW-0997">Cell inner membrane</keyword>
<dbReference type="SUPFAM" id="SSF52540">
    <property type="entry name" value="P-loop containing nucleoside triphosphate hydrolases"/>
    <property type="match status" value="1"/>
</dbReference>
<keyword evidence="6" id="KW-0547">Nucleotide-binding</keyword>
<evidence type="ECO:0000256" key="4">
    <source>
        <dbReference type="ARBA" id="ARBA00022519"/>
    </source>
</evidence>
<dbReference type="Gene3D" id="1.20.1560.10">
    <property type="entry name" value="ABC transporter type 1, transmembrane domain"/>
    <property type="match status" value="1"/>
</dbReference>
<accession>A0A652YIZ1</accession>
<dbReference type="PANTHER" id="PTHR43394">
    <property type="entry name" value="ATP-DEPENDENT PERMEASE MDL1, MITOCHONDRIAL"/>
    <property type="match status" value="1"/>
</dbReference>
<dbReference type="Pfam" id="PF00664">
    <property type="entry name" value="ABC_membrane"/>
    <property type="match status" value="1"/>
</dbReference>
<dbReference type="AlphaFoldDB" id="A0A652YIZ1"/>
<dbReference type="PROSITE" id="PS50929">
    <property type="entry name" value="ABC_TM1F"/>
    <property type="match status" value="1"/>
</dbReference>
<dbReference type="GO" id="GO:0005524">
    <property type="term" value="F:ATP binding"/>
    <property type="evidence" value="ECO:0007669"/>
    <property type="project" value="UniProtKB-KW"/>
</dbReference>
<feature type="region of interest" description="Disordered" evidence="11">
    <location>
        <begin position="1"/>
        <end position="20"/>
    </location>
</feature>
<evidence type="ECO:0000256" key="2">
    <source>
        <dbReference type="ARBA" id="ARBA00022448"/>
    </source>
</evidence>
<evidence type="ECO:0000256" key="11">
    <source>
        <dbReference type="SAM" id="MobiDB-lite"/>
    </source>
</evidence>
<protein>
    <submittedName>
        <fullName evidence="15">ATP-binding cassette subfamily B protein</fullName>
    </submittedName>
</protein>
<dbReference type="PROSITE" id="PS00211">
    <property type="entry name" value="ABC_TRANSPORTER_1"/>
    <property type="match status" value="1"/>
</dbReference>
<comment type="caution">
    <text evidence="15">The sequence shown here is derived from an EMBL/GenBank/DDBJ whole genome shotgun (WGS) entry which is preliminary data.</text>
</comment>
<evidence type="ECO:0000256" key="9">
    <source>
        <dbReference type="ARBA" id="ARBA00023136"/>
    </source>
</evidence>
<evidence type="ECO:0000256" key="12">
    <source>
        <dbReference type="SAM" id="Phobius"/>
    </source>
</evidence>
<evidence type="ECO:0000313" key="15">
    <source>
        <dbReference type="EMBL" id="TYQ01218.1"/>
    </source>
</evidence>
<evidence type="ECO:0000256" key="10">
    <source>
        <dbReference type="ARBA" id="ARBA00023455"/>
    </source>
</evidence>
<feature type="transmembrane region" description="Helical" evidence="12">
    <location>
        <begin position="38"/>
        <end position="59"/>
    </location>
</feature>
<evidence type="ECO:0000256" key="7">
    <source>
        <dbReference type="ARBA" id="ARBA00022840"/>
    </source>
</evidence>
<evidence type="ECO:0000259" key="14">
    <source>
        <dbReference type="PROSITE" id="PS50929"/>
    </source>
</evidence>
<evidence type="ECO:0000256" key="6">
    <source>
        <dbReference type="ARBA" id="ARBA00022741"/>
    </source>
</evidence>
<evidence type="ECO:0000256" key="1">
    <source>
        <dbReference type="ARBA" id="ARBA00004429"/>
    </source>
</evidence>
<evidence type="ECO:0000259" key="13">
    <source>
        <dbReference type="PROSITE" id="PS50893"/>
    </source>
</evidence>
<dbReference type="InterPro" id="IPR003439">
    <property type="entry name" value="ABC_transporter-like_ATP-bd"/>
</dbReference>
<dbReference type="GO" id="GO:0005886">
    <property type="term" value="C:plasma membrane"/>
    <property type="evidence" value="ECO:0007669"/>
    <property type="project" value="UniProtKB-SubCell"/>
</dbReference>
<dbReference type="GO" id="GO:0016887">
    <property type="term" value="F:ATP hydrolysis activity"/>
    <property type="evidence" value="ECO:0007669"/>
    <property type="project" value="InterPro"/>
</dbReference>
<feature type="domain" description="ABC transmembrane type-1" evidence="14">
    <location>
        <begin position="39"/>
        <end position="324"/>
    </location>
</feature>
<dbReference type="SUPFAM" id="SSF90123">
    <property type="entry name" value="ABC transporter transmembrane region"/>
    <property type="match status" value="1"/>
</dbReference>
<organism evidence="15">
    <name type="scientific">Nocardia globerula</name>
    <dbReference type="NCBI Taxonomy" id="1818"/>
    <lineage>
        <taxon>Bacteria</taxon>
        <taxon>Bacillati</taxon>
        <taxon>Actinomycetota</taxon>
        <taxon>Actinomycetes</taxon>
        <taxon>Mycobacteriales</taxon>
        <taxon>Nocardiaceae</taxon>
        <taxon>Nocardia</taxon>
    </lineage>
</organism>
<dbReference type="Gene3D" id="3.40.50.300">
    <property type="entry name" value="P-loop containing nucleotide triphosphate hydrolases"/>
    <property type="match status" value="1"/>
</dbReference>
<dbReference type="InterPro" id="IPR017871">
    <property type="entry name" value="ABC_transporter-like_CS"/>
</dbReference>
<dbReference type="PROSITE" id="PS50893">
    <property type="entry name" value="ABC_TRANSPORTER_2"/>
    <property type="match status" value="1"/>
</dbReference>
<keyword evidence="5 12" id="KW-0812">Transmembrane</keyword>
<dbReference type="GO" id="GO:0015421">
    <property type="term" value="F:ABC-type oligopeptide transporter activity"/>
    <property type="evidence" value="ECO:0007669"/>
    <property type="project" value="TreeGrafter"/>
</dbReference>
<feature type="compositionally biased region" description="Basic and acidic residues" evidence="11">
    <location>
        <begin position="1"/>
        <end position="10"/>
    </location>
</feature>
<feature type="domain" description="ABC transporter" evidence="13">
    <location>
        <begin position="360"/>
        <end position="595"/>
    </location>
</feature>
<comment type="subcellular location">
    <subcellularLocation>
        <location evidence="1">Cell inner membrane</location>
        <topology evidence="1">Multi-pass membrane protein</topology>
    </subcellularLocation>
</comment>
<dbReference type="PANTHER" id="PTHR43394:SF1">
    <property type="entry name" value="ATP-BINDING CASSETTE SUB-FAMILY B MEMBER 10, MITOCHONDRIAL"/>
    <property type="match status" value="1"/>
</dbReference>
<comment type="similarity">
    <text evidence="10">Belongs to the ABC transporter superfamily. Siderophore-Fe(3+) uptake transporter (SIUT) (TC 3.A.1.21) family.</text>
</comment>
<dbReference type="Pfam" id="PF00005">
    <property type="entry name" value="ABC_tran"/>
    <property type="match status" value="1"/>
</dbReference>
<sequence>MKPDHIRDFENSAVETTPADPVSPRRVLELFTPYRTQIAIVTAVITLSAIVALGSPLLLREMLDKAIPDKDLGLVSILAIGMIAIAVITSCLGVVQTWMSNSIGQKLMHQLRVRVYTHLQNQSLGFFARTRTGEVQSRIANDIGGMQSVVTNTATSIAQNATTVAATIVALFLLDWRLAIFSLAILPVFIRIARKIGNERRKISGKRQKLLSDLSVQVEESLSVSGILLGKTTGAKSALTDRFAERSAEVADVELRAMMAGKWRMASMSITFAAMPALVYWFAGFTLDHGNTITVGTLVAFTTLQTQLFRPTMMLLNTGVEVQSSMALFSRVFEYLDLPIDIADPEESKEFDVSALSGELRFDHVDFSYPGTERKILDNIDLTVPAGGTLALVGSTGSGKTTLGYLAARLYDPTAGSVRIDDVDLRDLDLATVSDLVGVVSQETYLFHTTIRENLRFAKPDATDDEIEQAARIAQIHEFISGLDDGYDTMVGERGYRFSGGEKQRIAIARTVLRNPPILVLDEATSALDNRTERALQDALDELMVGRTTLVVAHRLSTVRDADLIAVLDQGVVVEKGTHDQLVQQGGRYAQLLAASSSEALELPTELQSV</sequence>
<dbReference type="FunFam" id="3.40.50.300:FF:000221">
    <property type="entry name" value="Multidrug ABC transporter ATP-binding protein"/>
    <property type="match status" value="1"/>
</dbReference>
<keyword evidence="2" id="KW-0813">Transport</keyword>
<name>A0A652YIZ1_NOCGL</name>
<gene>
    <name evidence="15" type="ORF">FNL38_10872</name>
</gene>
<keyword evidence="3" id="KW-1003">Cell membrane</keyword>
<keyword evidence="9 12" id="KW-0472">Membrane</keyword>
<proteinExistence type="inferred from homology"/>
<dbReference type="InterPro" id="IPR039421">
    <property type="entry name" value="Type_1_exporter"/>
</dbReference>
<dbReference type="InterPro" id="IPR003593">
    <property type="entry name" value="AAA+_ATPase"/>
</dbReference>
<evidence type="ECO:0000256" key="8">
    <source>
        <dbReference type="ARBA" id="ARBA00022989"/>
    </source>
</evidence>
<dbReference type="EMBL" id="VNIQ01000008">
    <property type="protein sequence ID" value="TYQ01218.1"/>
    <property type="molecule type" value="Genomic_DNA"/>
</dbReference>
<dbReference type="InterPro" id="IPR027417">
    <property type="entry name" value="P-loop_NTPase"/>
</dbReference>
<feature type="transmembrane region" description="Helical" evidence="12">
    <location>
        <begin position="71"/>
        <end position="99"/>
    </location>
</feature>
<keyword evidence="8 12" id="KW-1133">Transmembrane helix</keyword>
<feature type="transmembrane region" description="Helical" evidence="12">
    <location>
        <begin position="176"/>
        <end position="193"/>
    </location>
</feature>
<reference evidence="15" key="1">
    <citation type="submission" date="2019-07" db="EMBL/GenBank/DDBJ databases">
        <title>Genomic Encyclopedia of Type Strains, Phase IV (KMG-IV): sequencing the most valuable type-strain genomes for metagenomic binning, comparative biology and taxonomic classification.</title>
        <authorList>
            <person name="Goeker M."/>
        </authorList>
    </citation>
    <scope>NUCLEOTIDE SEQUENCE</scope>
    <source>
        <strain evidence="15">DSM 44596</strain>
    </source>
</reference>
<dbReference type="InterPro" id="IPR011527">
    <property type="entry name" value="ABC1_TM_dom"/>
</dbReference>
<evidence type="ECO:0000256" key="3">
    <source>
        <dbReference type="ARBA" id="ARBA00022475"/>
    </source>
</evidence>
<evidence type="ECO:0000256" key="5">
    <source>
        <dbReference type="ARBA" id="ARBA00022692"/>
    </source>
</evidence>
<dbReference type="CDD" id="cd18550">
    <property type="entry name" value="ABC_6TM_exporter_like"/>
    <property type="match status" value="1"/>
</dbReference>
<feature type="transmembrane region" description="Helical" evidence="12">
    <location>
        <begin position="265"/>
        <end position="283"/>
    </location>
</feature>